<keyword evidence="3 6" id="KW-1133">Transmembrane helix</keyword>
<feature type="transmembrane region" description="Helical" evidence="6">
    <location>
        <begin position="274"/>
        <end position="295"/>
    </location>
</feature>
<feature type="region of interest" description="Disordered" evidence="5">
    <location>
        <begin position="1"/>
        <end position="30"/>
    </location>
</feature>
<dbReference type="InterPro" id="IPR005828">
    <property type="entry name" value="MFS_sugar_transport-like"/>
</dbReference>
<evidence type="ECO:0000256" key="3">
    <source>
        <dbReference type="ARBA" id="ARBA00022989"/>
    </source>
</evidence>
<dbReference type="PANTHER" id="PTHR24064">
    <property type="entry name" value="SOLUTE CARRIER FAMILY 22 MEMBER"/>
    <property type="match status" value="1"/>
</dbReference>
<evidence type="ECO:0000256" key="4">
    <source>
        <dbReference type="ARBA" id="ARBA00023136"/>
    </source>
</evidence>
<feature type="transmembrane region" description="Helical" evidence="6">
    <location>
        <begin position="479"/>
        <end position="498"/>
    </location>
</feature>
<feature type="transmembrane region" description="Helical" evidence="6">
    <location>
        <begin position="163"/>
        <end position="183"/>
    </location>
</feature>
<comment type="subcellular location">
    <subcellularLocation>
        <location evidence="1">Membrane</location>
        <topology evidence="1">Multi-pass membrane protein</topology>
    </subcellularLocation>
</comment>
<evidence type="ECO:0000259" key="7">
    <source>
        <dbReference type="PROSITE" id="PS50850"/>
    </source>
</evidence>
<dbReference type="RefSeq" id="XP_003744884.3">
    <property type="nucleotide sequence ID" value="XM_003744836.3"/>
</dbReference>
<keyword evidence="4 6" id="KW-0472">Membrane</keyword>
<dbReference type="InterPro" id="IPR020846">
    <property type="entry name" value="MFS_dom"/>
</dbReference>
<dbReference type="KEGG" id="goe:100898708"/>
<evidence type="ECO:0000256" key="5">
    <source>
        <dbReference type="SAM" id="MobiDB-lite"/>
    </source>
</evidence>
<dbReference type="Gene3D" id="1.20.1250.20">
    <property type="entry name" value="MFS general substrate transporter like domains"/>
    <property type="match status" value="1"/>
</dbReference>
<evidence type="ECO:0000256" key="1">
    <source>
        <dbReference type="ARBA" id="ARBA00004141"/>
    </source>
</evidence>
<dbReference type="Proteomes" id="UP000694867">
    <property type="component" value="Unplaced"/>
</dbReference>
<evidence type="ECO:0000256" key="2">
    <source>
        <dbReference type="ARBA" id="ARBA00022692"/>
    </source>
</evidence>
<feature type="transmembrane region" description="Helical" evidence="6">
    <location>
        <begin position="504"/>
        <end position="524"/>
    </location>
</feature>
<proteinExistence type="predicted"/>
<reference evidence="9" key="1">
    <citation type="submission" date="2025-08" db="UniProtKB">
        <authorList>
            <consortium name="RefSeq"/>
        </authorList>
    </citation>
    <scope>IDENTIFICATION</scope>
</reference>
<dbReference type="Pfam" id="PF00083">
    <property type="entry name" value="Sugar_tr"/>
    <property type="match status" value="1"/>
</dbReference>
<feature type="transmembrane region" description="Helical" evidence="6">
    <location>
        <begin position="362"/>
        <end position="382"/>
    </location>
</feature>
<keyword evidence="2 6" id="KW-0812">Transmembrane</keyword>
<feature type="transmembrane region" description="Helical" evidence="6">
    <location>
        <begin position="444"/>
        <end position="467"/>
    </location>
</feature>
<gene>
    <name evidence="9" type="primary">LOC100898708</name>
</gene>
<feature type="transmembrane region" description="Helical" evidence="6">
    <location>
        <begin position="419"/>
        <end position="438"/>
    </location>
</feature>
<dbReference type="SUPFAM" id="SSF103473">
    <property type="entry name" value="MFS general substrate transporter"/>
    <property type="match status" value="1"/>
</dbReference>
<keyword evidence="8" id="KW-1185">Reference proteome</keyword>
<feature type="domain" description="Major facilitator superfamily (MFS) profile" evidence="7">
    <location>
        <begin position="68"/>
        <end position="532"/>
    </location>
</feature>
<protein>
    <submittedName>
        <fullName evidence="9">Organic cation transporter-like protein</fullName>
    </submittedName>
</protein>
<evidence type="ECO:0000313" key="8">
    <source>
        <dbReference type="Proteomes" id="UP000694867"/>
    </source>
</evidence>
<feature type="transmembrane region" description="Helical" evidence="6">
    <location>
        <begin position="248"/>
        <end position="268"/>
    </location>
</feature>
<name>A0AAJ6QV02_9ACAR</name>
<evidence type="ECO:0000256" key="6">
    <source>
        <dbReference type="SAM" id="Phobius"/>
    </source>
</evidence>
<dbReference type="InterPro" id="IPR036259">
    <property type="entry name" value="MFS_trans_sf"/>
</dbReference>
<dbReference type="PROSITE" id="PS50850">
    <property type="entry name" value="MFS"/>
    <property type="match status" value="1"/>
</dbReference>
<feature type="transmembrane region" description="Helical" evidence="6">
    <location>
        <begin position="394"/>
        <end position="412"/>
    </location>
</feature>
<evidence type="ECO:0000313" key="9">
    <source>
        <dbReference type="RefSeq" id="XP_003744884.3"/>
    </source>
</evidence>
<dbReference type="GO" id="GO:0016020">
    <property type="term" value="C:membrane"/>
    <property type="evidence" value="ECO:0007669"/>
    <property type="project" value="UniProtKB-SubCell"/>
</dbReference>
<sequence length="556" mass="61488">MIRPVDSDRQAGRASTAATGTEDDIQDDGHQEETVFLDREPMDAPQADVSEVVGKFGRYHFILIVVNILRAIPIGWTLTSVDFLAGDVDHYCAAPAHYNGSDWETVVNNPDMRCSRYHVDESGTLNVSHPPEACSSWKYNETQPSSAVVEWDLVCERAWMRSAIQSVAFLGQLIGALVFGKLADKYGRLLMFDVAAVTMLIFGAAGSFAPVVEMFNAIRFLQAMSTAGLQTLSAALYSEVALPADRNYLHLGMTLGLGITQLLLPAMAKWFDNWRYVQLATGLSAIALLPFLLYLEESPRWLLSVGQHKRGERALERILRKNRSDVTDLAKKMPQLISKASCGPPSAGLKDLWPHQNVRRNLFTMFLLWAINNLALFGITYLPSKLGGDRFFNFTAASSAEIPAGFVGLYVIRKLRRRNSLTGILLICSSALLATALIPMEFVYIRVACMFVARFCVVITTATMWVFTMELFPTSIRSFALSLCFFVGRTSAALAPFLRDLADYYQPAPFALLAILTAICAVLLRITPETLGKPLPDTMTEADRIGKEDKLSKLGV</sequence>
<feature type="compositionally biased region" description="Basic and acidic residues" evidence="5">
    <location>
        <begin position="1"/>
        <end position="11"/>
    </location>
</feature>
<dbReference type="GO" id="GO:0022857">
    <property type="term" value="F:transmembrane transporter activity"/>
    <property type="evidence" value="ECO:0007669"/>
    <property type="project" value="InterPro"/>
</dbReference>
<dbReference type="GeneID" id="100898708"/>
<accession>A0AAJ6QV02</accession>
<dbReference type="AlphaFoldDB" id="A0AAJ6QV02"/>
<organism evidence="8 9">
    <name type="scientific">Galendromus occidentalis</name>
    <name type="common">western predatory mite</name>
    <dbReference type="NCBI Taxonomy" id="34638"/>
    <lineage>
        <taxon>Eukaryota</taxon>
        <taxon>Metazoa</taxon>
        <taxon>Ecdysozoa</taxon>
        <taxon>Arthropoda</taxon>
        <taxon>Chelicerata</taxon>
        <taxon>Arachnida</taxon>
        <taxon>Acari</taxon>
        <taxon>Parasitiformes</taxon>
        <taxon>Mesostigmata</taxon>
        <taxon>Gamasina</taxon>
        <taxon>Phytoseioidea</taxon>
        <taxon>Phytoseiidae</taxon>
        <taxon>Typhlodrominae</taxon>
        <taxon>Galendromus</taxon>
    </lineage>
</organism>
<feature type="transmembrane region" description="Helical" evidence="6">
    <location>
        <begin position="190"/>
        <end position="211"/>
    </location>
</feature>